<keyword evidence="2" id="KW-1185">Reference proteome</keyword>
<evidence type="ECO:0000313" key="1">
    <source>
        <dbReference type="EMBL" id="KAF2996826.1"/>
    </source>
</evidence>
<protein>
    <submittedName>
        <fullName evidence="1">Uncharacterized protein</fullName>
    </submittedName>
</protein>
<gene>
    <name evidence="1" type="ORF">E8E13_002876</name>
</gene>
<sequence length="101" mass="11299">MRTSDAQGWARWANRFDGFWPVLTIENTVQIKSALSMSPTVEIRHSRWLEVAPVDVRYWPIRAARIRSNVQGCWILPADGADGDYWAGALDGGLDGQNVLA</sequence>
<comment type="caution">
    <text evidence="1">The sequence shown here is derived from an EMBL/GenBank/DDBJ whole genome shotgun (WGS) entry which is preliminary data.</text>
</comment>
<name>A0A9P4T7G3_CURKU</name>
<proteinExistence type="predicted"/>
<organism evidence="1 2">
    <name type="scientific">Curvularia kusanoi</name>
    <name type="common">Cochliobolus kusanoi</name>
    <dbReference type="NCBI Taxonomy" id="90978"/>
    <lineage>
        <taxon>Eukaryota</taxon>
        <taxon>Fungi</taxon>
        <taxon>Dikarya</taxon>
        <taxon>Ascomycota</taxon>
        <taxon>Pezizomycotina</taxon>
        <taxon>Dothideomycetes</taxon>
        <taxon>Pleosporomycetidae</taxon>
        <taxon>Pleosporales</taxon>
        <taxon>Pleosporineae</taxon>
        <taxon>Pleosporaceae</taxon>
        <taxon>Curvularia</taxon>
    </lineage>
</organism>
<dbReference type="EMBL" id="SWKU01000025">
    <property type="protein sequence ID" value="KAF2996826.1"/>
    <property type="molecule type" value="Genomic_DNA"/>
</dbReference>
<dbReference type="Proteomes" id="UP000801428">
    <property type="component" value="Unassembled WGS sequence"/>
</dbReference>
<reference evidence="1" key="1">
    <citation type="submission" date="2019-04" db="EMBL/GenBank/DDBJ databases">
        <title>Sequencing of skin fungus with MAO and IRED activity.</title>
        <authorList>
            <person name="Marsaioli A.J."/>
            <person name="Bonatto J.M.C."/>
            <person name="Reis Junior O."/>
        </authorList>
    </citation>
    <scope>NUCLEOTIDE SEQUENCE</scope>
    <source>
        <strain evidence="1">30M1</strain>
    </source>
</reference>
<accession>A0A9P4T7G3</accession>
<evidence type="ECO:0000313" key="2">
    <source>
        <dbReference type="Proteomes" id="UP000801428"/>
    </source>
</evidence>
<dbReference type="AlphaFoldDB" id="A0A9P4T7G3"/>